<comment type="cofactor">
    <cofactor evidence="1 9 10">
        <name>pyridoxal 5'-phosphate</name>
        <dbReference type="ChEBI" id="CHEBI:597326"/>
    </cofactor>
</comment>
<protein>
    <recommendedName>
        <fullName evidence="9">Serine hydroxymethyltransferase</fullName>
        <shortName evidence="9">SHMT</shortName>
        <shortName evidence="9">Serine methylase</shortName>
        <ecNumber evidence="9">2.1.2.-</ecNumber>
    </recommendedName>
</protein>
<dbReference type="Gene3D" id="3.90.1150.10">
    <property type="entry name" value="Aspartate Aminotransferase, domain 1"/>
    <property type="match status" value="1"/>
</dbReference>
<evidence type="ECO:0000259" key="11">
    <source>
        <dbReference type="Pfam" id="PF00464"/>
    </source>
</evidence>
<dbReference type="GO" id="GO:0035999">
    <property type="term" value="P:tetrahydrofolate interconversion"/>
    <property type="evidence" value="ECO:0007669"/>
    <property type="project" value="InterPro"/>
</dbReference>
<organism evidence="12 13">
    <name type="scientific">Promethearchaeum syntrophicum</name>
    <dbReference type="NCBI Taxonomy" id="2594042"/>
    <lineage>
        <taxon>Archaea</taxon>
        <taxon>Promethearchaeati</taxon>
        <taxon>Promethearchaeota</taxon>
        <taxon>Promethearchaeia</taxon>
        <taxon>Promethearchaeales</taxon>
        <taxon>Promethearchaeaceae</taxon>
        <taxon>Promethearchaeum</taxon>
    </lineage>
</organism>
<evidence type="ECO:0000256" key="5">
    <source>
        <dbReference type="ARBA" id="ARBA00022490"/>
    </source>
</evidence>
<feature type="domain" description="Serine hydroxymethyltransferase-like" evidence="11">
    <location>
        <begin position="9"/>
        <end position="396"/>
    </location>
</feature>
<dbReference type="Gene3D" id="3.40.640.10">
    <property type="entry name" value="Type I PLP-dependent aspartate aminotransferase-like (Major domain)"/>
    <property type="match status" value="1"/>
</dbReference>
<comment type="subunit">
    <text evidence="4 9">Homodimer.</text>
</comment>
<dbReference type="GO" id="GO:0008168">
    <property type="term" value="F:methyltransferase activity"/>
    <property type="evidence" value="ECO:0007669"/>
    <property type="project" value="UniProtKB-KW"/>
</dbReference>
<dbReference type="GO" id="GO:0030170">
    <property type="term" value="F:pyridoxal phosphate binding"/>
    <property type="evidence" value="ECO:0007669"/>
    <property type="project" value="UniProtKB-UniRule"/>
</dbReference>
<dbReference type="FunFam" id="3.40.640.10:FF:000001">
    <property type="entry name" value="Serine hydroxymethyltransferase"/>
    <property type="match status" value="1"/>
</dbReference>
<reference evidence="12 13" key="2">
    <citation type="journal article" date="2024" name="Int. J. Syst. Evol. Microbiol.">
        <title>Promethearchaeum syntrophicum gen. nov., sp. nov., an anaerobic, obligately syntrophic archaeon, the first isolate of the lineage 'Asgard' archaea, and proposal of the new archaeal phylum Promethearchaeota phyl. nov. and kingdom Promethearchaeati regn. nov.</title>
        <authorList>
            <person name="Imachi H."/>
            <person name="Nobu M.K."/>
            <person name="Kato S."/>
            <person name="Takaki Y."/>
            <person name="Miyazaki M."/>
            <person name="Miyata M."/>
            <person name="Ogawara M."/>
            <person name="Saito Y."/>
            <person name="Sakai S."/>
            <person name="Tahara Y.O."/>
            <person name="Takano Y."/>
            <person name="Tasumi E."/>
            <person name="Uematsu K."/>
            <person name="Yoshimura T."/>
            <person name="Itoh T."/>
            <person name="Ohkuma M."/>
            <person name="Takai K."/>
        </authorList>
    </citation>
    <scope>NUCLEOTIDE SEQUENCE [LARGE SCALE GENOMIC DNA]</scope>
    <source>
        <strain evidence="12 13">MK-D1</strain>
    </source>
</reference>
<evidence type="ECO:0000256" key="3">
    <source>
        <dbReference type="ARBA" id="ARBA00006376"/>
    </source>
</evidence>
<keyword evidence="6 9" id="KW-0554">One-carbon metabolism</keyword>
<dbReference type="EC" id="2.1.2.-" evidence="9"/>
<evidence type="ECO:0000256" key="4">
    <source>
        <dbReference type="ARBA" id="ARBA00011738"/>
    </source>
</evidence>
<keyword evidence="7 9" id="KW-0808">Transferase</keyword>
<dbReference type="EMBL" id="CP042905">
    <property type="protein sequence ID" value="QEE15761.1"/>
    <property type="molecule type" value="Genomic_DNA"/>
</dbReference>
<keyword evidence="13" id="KW-1185">Reference proteome</keyword>
<dbReference type="InterPro" id="IPR015424">
    <property type="entry name" value="PyrdxlP-dep_Trfase"/>
</dbReference>
<dbReference type="PANTHER" id="PTHR11680">
    <property type="entry name" value="SERINE HYDROXYMETHYLTRANSFERASE"/>
    <property type="match status" value="1"/>
</dbReference>
<evidence type="ECO:0000256" key="10">
    <source>
        <dbReference type="PIRSR" id="PIRSR000412-50"/>
    </source>
</evidence>
<dbReference type="SUPFAM" id="SSF53383">
    <property type="entry name" value="PLP-dependent transferases"/>
    <property type="match status" value="1"/>
</dbReference>
<comment type="caution">
    <text evidence="9">Lacks conserved residue(s) required for the propagation of feature annotation.</text>
</comment>
<dbReference type="InterPro" id="IPR019798">
    <property type="entry name" value="Ser_HO-MeTrfase_PLP_BS"/>
</dbReference>
<dbReference type="InterPro" id="IPR001085">
    <property type="entry name" value="Ser_HO-MeTrfase"/>
</dbReference>
<reference evidence="12 13" key="1">
    <citation type="journal article" date="2020" name="Nature">
        <title>Isolation of an archaeon at the prokaryote-eukaryote interface.</title>
        <authorList>
            <person name="Imachi H."/>
            <person name="Nobu M.K."/>
            <person name="Nakahara N."/>
            <person name="Morono Y."/>
            <person name="Ogawara M."/>
            <person name="Takaki Y."/>
            <person name="Takano Y."/>
            <person name="Uematsu K."/>
            <person name="Ikuta T."/>
            <person name="Ito M."/>
            <person name="Matsui Y."/>
            <person name="Miyazaki M."/>
            <person name="Murata K."/>
            <person name="Saito Y."/>
            <person name="Sakai S."/>
            <person name="Song C."/>
            <person name="Tasumi E."/>
            <person name="Yamanaka Y."/>
            <person name="Yamaguchi T."/>
            <person name="Kamagata Y."/>
            <person name="Tamaki H."/>
            <person name="Takai K."/>
        </authorList>
    </citation>
    <scope>NUCLEOTIDE SEQUENCE [LARGE SCALE GENOMIC DNA]</scope>
    <source>
        <strain evidence="12 13">MK-D1</strain>
    </source>
</reference>
<dbReference type="GO" id="GO:0032259">
    <property type="term" value="P:methylation"/>
    <property type="evidence" value="ECO:0007669"/>
    <property type="project" value="UniProtKB-KW"/>
</dbReference>
<comment type="pathway">
    <text evidence="9">Amino-acid biosynthesis; glycine biosynthesis; glycine from L-serine: step 1/1.</text>
</comment>
<comment type="similarity">
    <text evidence="3 9">Belongs to the SHMT family.</text>
</comment>
<dbReference type="GO" id="GO:0005829">
    <property type="term" value="C:cytosol"/>
    <property type="evidence" value="ECO:0007669"/>
    <property type="project" value="TreeGrafter"/>
</dbReference>
<dbReference type="HAMAP" id="MF_00051">
    <property type="entry name" value="SHMT"/>
    <property type="match status" value="1"/>
</dbReference>
<dbReference type="Proteomes" id="UP000321408">
    <property type="component" value="Chromosome"/>
</dbReference>
<comment type="subcellular location">
    <subcellularLocation>
        <location evidence="2 9">Cytoplasm</location>
    </subcellularLocation>
</comment>
<dbReference type="InterPro" id="IPR015422">
    <property type="entry name" value="PyrdxlP-dep_Trfase_small"/>
</dbReference>
<feature type="binding site" evidence="9">
    <location>
        <position position="120"/>
    </location>
    <ligand>
        <name>(6S)-5,6,7,8-tetrahydrofolate</name>
        <dbReference type="ChEBI" id="CHEBI:57453"/>
    </ligand>
</feature>
<keyword evidence="9" id="KW-0028">Amino-acid biosynthesis</keyword>
<dbReference type="PIRSF" id="PIRSF000412">
    <property type="entry name" value="SHMT"/>
    <property type="match status" value="1"/>
</dbReference>
<dbReference type="PANTHER" id="PTHR11680:SF35">
    <property type="entry name" value="SERINE HYDROXYMETHYLTRANSFERASE 1"/>
    <property type="match status" value="1"/>
</dbReference>
<dbReference type="AlphaFoldDB" id="A0A5B9D9R9"/>
<evidence type="ECO:0000313" key="13">
    <source>
        <dbReference type="Proteomes" id="UP000321408"/>
    </source>
</evidence>
<comment type="function">
    <text evidence="9">Catalyzes the reversible interconversion of serine and glycine with a modified folate serving as the one-carbon carrier. Also exhibits a pteridine-independent aldolase activity toward beta-hydroxyamino acids, producing glycine and aldehydes, via a retro-aldol mechanism.</text>
</comment>
<dbReference type="InterPro" id="IPR039429">
    <property type="entry name" value="SHMT-like_dom"/>
</dbReference>
<accession>A0A5B9D9R9</accession>
<evidence type="ECO:0000256" key="6">
    <source>
        <dbReference type="ARBA" id="ARBA00022563"/>
    </source>
</evidence>
<dbReference type="GO" id="GO:0019264">
    <property type="term" value="P:glycine biosynthetic process from serine"/>
    <property type="evidence" value="ECO:0007669"/>
    <property type="project" value="UniProtKB-UniRule"/>
</dbReference>
<feature type="binding site" evidence="9">
    <location>
        <begin position="124"/>
        <end position="126"/>
    </location>
    <ligand>
        <name>(6S)-5,6,7,8-tetrahydrofolate</name>
        <dbReference type="ChEBI" id="CHEBI:57453"/>
    </ligand>
</feature>
<dbReference type="KEGG" id="psyt:DSAG12_01588"/>
<proteinExistence type="inferred from homology"/>
<name>A0A5B9D9R9_9ARCH</name>
<evidence type="ECO:0000313" key="12">
    <source>
        <dbReference type="EMBL" id="QEE15761.1"/>
    </source>
</evidence>
<dbReference type="CDD" id="cd00378">
    <property type="entry name" value="SHMT"/>
    <property type="match status" value="1"/>
</dbReference>
<keyword evidence="8 9" id="KW-0663">Pyridoxal phosphate</keyword>
<feature type="binding site" evidence="9">
    <location>
        <begin position="368"/>
        <end position="370"/>
    </location>
    <ligand>
        <name>(6S)-5,6,7,8-tetrahydrofolate</name>
        <dbReference type="ChEBI" id="CHEBI:57453"/>
    </ligand>
</feature>
<evidence type="ECO:0000256" key="7">
    <source>
        <dbReference type="ARBA" id="ARBA00022679"/>
    </source>
</evidence>
<feature type="site" description="Plays an important role in substrate specificity" evidence="9">
    <location>
        <position position="228"/>
    </location>
</feature>
<evidence type="ECO:0000256" key="1">
    <source>
        <dbReference type="ARBA" id="ARBA00001933"/>
    </source>
</evidence>
<dbReference type="NCBIfam" id="NF000586">
    <property type="entry name" value="PRK00011.1"/>
    <property type="match status" value="1"/>
</dbReference>
<sequence length="436" mass="47672">MNLMNEISISDPKVADAINREIKRQEEGIELIPSENYTSRAVLQAVGSVFTNKYSEGYPAKRYYGGNEIVDEIESLAIERAKELFGCEHVNVQPYSGSPANQAVYFALLNLKDKFLGFNLTSGGHLTHGSHVNFSGKNYTCVSYDVDPKTEMLDMDAVRKLAIKEQPKMILSGLTAYPRKIDFKAFQEIAEEVNAYHMSDIAHIAGLVAGGVHQSPIPYADVVTTTTHKSLRGPRGAMIMCKTEDRLHDLYHSNSKKNLAQLIDSAVFPGLQGGPHDHVNAAKAVCFGEALKPDFKVYAQQIVNNAKALAEELMALGIKLVSNGTDNHLILIDMRPEGLTGEGKLIQNALDHAGLTVNKNTVPYEPSTPFNPSGIRLGTPAITSRGMKESEMKVIASGLARVIKSKGDLTVSAKVKEEILELTKEFPVYPGLAIFK</sequence>
<feature type="modified residue" description="N6-(pyridoxal phosphate)lysine" evidence="9 10">
    <location>
        <position position="229"/>
    </location>
</feature>
<dbReference type="InterPro" id="IPR015421">
    <property type="entry name" value="PyrdxlP-dep_Trfase_major"/>
</dbReference>
<evidence type="ECO:0000256" key="2">
    <source>
        <dbReference type="ARBA" id="ARBA00004496"/>
    </source>
</evidence>
<evidence type="ECO:0000256" key="8">
    <source>
        <dbReference type="ARBA" id="ARBA00022898"/>
    </source>
</evidence>
<dbReference type="GO" id="GO:0004372">
    <property type="term" value="F:glycine hydroxymethyltransferase activity"/>
    <property type="evidence" value="ECO:0007669"/>
    <property type="project" value="UniProtKB-UniRule"/>
</dbReference>
<gene>
    <name evidence="9 12" type="primary">glyA</name>
    <name evidence="12" type="ORF">DSAG12_01588</name>
</gene>
<dbReference type="UniPathway" id="UPA00288">
    <property type="reaction ID" value="UER01023"/>
</dbReference>
<dbReference type="Pfam" id="PF00464">
    <property type="entry name" value="SHMT"/>
    <property type="match status" value="1"/>
</dbReference>
<dbReference type="PROSITE" id="PS00096">
    <property type="entry name" value="SHMT"/>
    <property type="match status" value="1"/>
</dbReference>
<evidence type="ECO:0000256" key="9">
    <source>
        <dbReference type="HAMAP-Rule" id="MF_00051"/>
    </source>
</evidence>
<keyword evidence="5 9" id="KW-0963">Cytoplasm</keyword>
<dbReference type="InterPro" id="IPR049943">
    <property type="entry name" value="Ser_HO-MeTrfase-like"/>
</dbReference>